<evidence type="ECO:0000256" key="4">
    <source>
        <dbReference type="ARBA" id="ARBA00023157"/>
    </source>
</evidence>
<dbReference type="InterPro" id="IPR002065">
    <property type="entry name" value="TPX"/>
</dbReference>
<keyword evidence="2" id="KW-0049">Antioxidant</keyword>
<dbReference type="InterPro" id="IPR036249">
    <property type="entry name" value="Thioredoxin-like_sf"/>
</dbReference>
<dbReference type="InterPro" id="IPR018219">
    <property type="entry name" value="Tpx_CS"/>
</dbReference>
<feature type="domain" description="Thioredoxin" evidence="6">
    <location>
        <begin position="23"/>
        <end position="172"/>
    </location>
</feature>
<dbReference type="InterPro" id="IPR050455">
    <property type="entry name" value="Tpx_Peroxidase_subfamily"/>
</dbReference>
<dbReference type="InterPro" id="IPR013766">
    <property type="entry name" value="Thioredoxin_domain"/>
</dbReference>
<evidence type="ECO:0000313" key="7">
    <source>
        <dbReference type="EMBL" id="SVB35079.1"/>
    </source>
</evidence>
<dbReference type="HAMAP" id="MF_00269">
    <property type="entry name" value="Tpx"/>
    <property type="match status" value="1"/>
</dbReference>
<dbReference type="PROSITE" id="PS51352">
    <property type="entry name" value="THIOREDOXIN_2"/>
    <property type="match status" value="1"/>
</dbReference>
<dbReference type="Gene3D" id="3.40.30.10">
    <property type="entry name" value="Glutaredoxin"/>
    <property type="match status" value="1"/>
</dbReference>
<dbReference type="Pfam" id="PF08534">
    <property type="entry name" value="Redoxin"/>
    <property type="match status" value="1"/>
</dbReference>
<evidence type="ECO:0000256" key="2">
    <source>
        <dbReference type="ARBA" id="ARBA00022862"/>
    </source>
</evidence>
<keyword evidence="3" id="KW-0560">Oxidoreductase</keyword>
<protein>
    <recommendedName>
        <fullName evidence="6">Thioredoxin domain-containing protein</fullName>
    </recommendedName>
</protein>
<dbReference type="SUPFAM" id="SSF52833">
    <property type="entry name" value="Thioredoxin-like"/>
    <property type="match status" value="1"/>
</dbReference>
<keyword evidence="5" id="KW-0676">Redox-active center</keyword>
<accession>A0A382DAA4</accession>
<sequence length="172" mass="18230">MAEERHGGTTFQGNPLTLVGSELKAGDRAPVFSVLNGALEATTLDNYPGKVKVICTVPSLDTPVCDTEIRRFNQEAAGLGDNVAVLTVSADLPFAQGRWCGASGVDNVTPLSDHRDTSFGETYGTLIKELRLLSRAVFVVDAGNTIQYVEYVPEIADEPNYDAALAAAKAAV</sequence>
<keyword evidence="4" id="KW-1015">Disulfide bond</keyword>
<evidence type="ECO:0000256" key="3">
    <source>
        <dbReference type="ARBA" id="ARBA00023002"/>
    </source>
</evidence>
<dbReference type="AlphaFoldDB" id="A0A382DAA4"/>
<dbReference type="NCBIfam" id="NF001808">
    <property type="entry name" value="PRK00522.1"/>
    <property type="match status" value="1"/>
</dbReference>
<dbReference type="GO" id="GO:0008379">
    <property type="term" value="F:thioredoxin peroxidase activity"/>
    <property type="evidence" value="ECO:0007669"/>
    <property type="project" value="InterPro"/>
</dbReference>
<dbReference type="InterPro" id="IPR013740">
    <property type="entry name" value="Redoxin"/>
</dbReference>
<dbReference type="PANTHER" id="PTHR43110:SF1">
    <property type="entry name" value="THIOL PEROXIDASE"/>
    <property type="match status" value="1"/>
</dbReference>
<dbReference type="PROSITE" id="PS01265">
    <property type="entry name" value="TPX"/>
    <property type="match status" value="1"/>
</dbReference>
<dbReference type="PANTHER" id="PTHR43110">
    <property type="entry name" value="THIOL PEROXIDASE"/>
    <property type="match status" value="1"/>
</dbReference>
<organism evidence="7">
    <name type="scientific">marine metagenome</name>
    <dbReference type="NCBI Taxonomy" id="408172"/>
    <lineage>
        <taxon>unclassified sequences</taxon>
        <taxon>metagenomes</taxon>
        <taxon>ecological metagenomes</taxon>
    </lineage>
</organism>
<dbReference type="CDD" id="cd03014">
    <property type="entry name" value="PRX_Atyp2cys"/>
    <property type="match status" value="1"/>
</dbReference>
<name>A0A382DAA4_9ZZZZ</name>
<evidence type="ECO:0000259" key="6">
    <source>
        <dbReference type="PROSITE" id="PS51352"/>
    </source>
</evidence>
<proteinExistence type="inferred from homology"/>
<gene>
    <name evidence="7" type="ORF">METZ01_LOCUS187933</name>
</gene>
<evidence type="ECO:0000256" key="1">
    <source>
        <dbReference type="ARBA" id="ARBA00022559"/>
    </source>
</evidence>
<dbReference type="EMBL" id="UINC01038284">
    <property type="protein sequence ID" value="SVB35079.1"/>
    <property type="molecule type" value="Genomic_DNA"/>
</dbReference>
<reference evidence="7" key="1">
    <citation type="submission" date="2018-05" db="EMBL/GenBank/DDBJ databases">
        <authorList>
            <person name="Lanie J.A."/>
            <person name="Ng W.-L."/>
            <person name="Kazmierczak K.M."/>
            <person name="Andrzejewski T.M."/>
            <person name="Davidsen T.M."/>
            <person name="Wayne K.J."/>
            <person name="Tettelin H."/>
            <person name="Glass J.I."/>
            <person name="Rusch D."/>
            <person name="Podicherti R."/>
            <person name="Tsui H.-C.T."/>
            <person name="Winkler M.E."/>
        </authorList>
    </citation>
    <scope>NUCLEOTIDE SEQUENCE</scope>
</reference>
<keyword evidence="1" id="KW-0575">Peroxidase</keyword>
<evidence type="ECO:0000256" key="5">
    <source>
        <dbReference type="ARBA" id="ARBA00023284"/>
    </source>
</evidence>